<feature type="domain" description="C2H2-type" evidence="14">
    <location>
        <begin position="434"/>
        <end position="461"/>
    </location>
</feature>
<dbReference type="Gene3D" id="3.30.160.60">
    <property type="entry name" value="Classic Zinc Finger"/>
    <property type="match status" value="8"/>
</dbReference>
<keyword evidence="7" id="KW-0862">Zinc</keyword>
<feature type="domain" description="C2H2-type" evidence="14">
    <location>
        <begin position="406"/>
        <end position="433"/>
    </location>
</feature>
<reference evidence="15" key="2">
    <citation type="journal article" date="2021" name="Genome Biol. Evol.">
        <title>Developing a high-quality reference genome for a parasitic bivalve with doubly uniparental inheritance (Bivalvia: Unionida).</title>
        <authorList>
            <person name="Smith C.H."/>
        </authorList>
    </citation>
    <scope>NUCLEOTIDE SEQUENCE</scope>
    <source>
        <strain evidence="15">CHS0354</strain>
        <tissue evidence="15">Mantle</tissue>
    </source>
</reference>
<evidence type="ECO:0000256" key="5">
    <source>
        <dbReference type="ARBA" id="ARBA00022737"/>
    </source>
</evidence>
<gene>
    <name evidence="15" type="ORF">CHS0354_006215</name>
</gene>
<dbReference type="GO" id="GO:0000977">
    <property type="term" value="F:RNA polymerase II transcription regulatory region sequence-specific DNA binding"/>
    <property type="evidence" value="ECO:0007669"/>
    <property type="project" value="TreeGrafter"/>
</dbReference>
<evidence type="ECO:0000259" key="14">
    <source>
        <dbReference type="PROSITE" id="PS50157"/>
    </source>
</evidence>
<dbReference type="GO" id="GO:0005634">
    <property type="term" value="C:nucleus"/>
    <property type="evidence" value="ECO:0007669"/>
    <property type="project" value="UniProtKB-SubCell"/>
</dbReference>
<keyword evidence="5" id="KW-0677">Repeat</keyword>
<evidence type="ECO:0000256" key="11">
    <source>
        <dbReference type="ARBA" id="ARBA00023242"/>
    </source>
</evidence>
<evidence type="ECO:0000256" key="12">
    <source>
        <dbReference type="PROSITE-ProRule" id="PRU00042"/>
    </source>
</evidence>
<evidence type="ECO:0000256" key="4">
    <source>
        <dbReference type="ARBA" id="ARBA00022723"/>
    </source>
</evidence>
<evidence type="ECO:0000256" key="7">
    <source>
        <dbReference type="ARBA" id="ARBA00022833"/>
    </source>
</evidence>
<dbReference type="FunFam" id="3.30.160.60:FF:000145">
    <property type="entry name" value="Zinc finger protein 574"/>
    <property type="match status" value="1"/>
</dbReference>
<name>A0AAE0SR59_9BIVA</name>
<feature type="compositionally biased region" description="Basic and acidic residues" evidence="13">
    <location>
        <begin position="671"/>
        <end position="684"/>
    </location>
</feature>
<dbReference type="PANTHER" id="PTHR24381:SF393">
    <property type="entry name" value="CHROMATIN-LINKED ADAPTOR FOR MSL PROTEINS, ISOFORM B"/>
    <property type="match status" value="1"/>
</dbReference>
<evidence type="ECO:0000256" key="2">
    <source>
        <dbReference type="ARBA" id="ARBA00004123"/>
    </source>
</evidence>
<dbReference type="Pfam" id="PF00096">
    <property type="entry name" value="zf-C2H2"/>
    <property type="match status" value="7"/>
</dbReference>
<dbReference type="GO" id="GO:0000981">
    <property type="term" value="F:DNA-binding transcription factor activity, RNA polymerase II-specific"/>
    <property type="evidence" value="ECO:0007669"/>
    <property type="project" value="TreeGrafter"/>
</dbReference>
<feature type="domain" description="C2H2-type" evidence="14">
    <location>
        <begin position="244"/>
        <end position="266"/>
    </location>
</feature>
<dbReference type="Proteomes" id="UP001195483">
    <property type="component" value="Unassembled WGS sequence"/>
</dbReference>
<keyword evidence="8" id="KW-0805">Transcription regulation</keyword>
<keyword evidence="9" id="KW-0238">DNA-binding</keyword>
<dbReference type="PROSITE" id="PS50157">
    <property type="entry name" value="ZINC_FINGER_C2H2_2"/>
    <property type="match status" value="10"/>
</dbReference>
<feature type="domain" description="C2H2-type" evidence="14">
    <location>
        <begin position="490"/>
        <end position="517"/>
    </location>
</feature>
<dbReference type="InterPro" id="IPR013087">
    <property type="entry name" value="Znf_C2H2_type"/>
</dbReference>
<feature type="domain" description="C2H2-type" evidence="14">
    <location>
        <begin position="153"/>
        <end position="183"/>
    </location>
</feature>
<dbReference type="PROSITE" id="PS00028">
    <property type="entry name" value="ZINC_FINGER_C2H2_1"/>
    <property type="match status" value="9"/>
</dbReference>
<reference evidence="15" key="1">
    <citation type="journal article" date="2021" name="Genome Biol. Evol.">
        <title>A High-Quality Reference Genome for a Parasitic Bivalve with Doubly Uniparental Inheritance (Bivalvia: Unionida).</title>
        <authorList>
            <person name="Smith C.H."/>
        </authorList>
    </citation>
    <scope>NUCLEOTIDE SEQUENCE</scope>
    <source>
        <strain evidence="15">CHS0354</strain>
    </source>
</reference>
<dbReference type="PANTHER" id="PTHR24381">
    <property type="entry name" value="ZINC FINGER PROTEIN"/>
    <property type="match status" value="1"/>
</dbReference>
<evidence type="ECO:0000256" key="13">
    <source>
        <dbReference type="SAM" id="MobiDB-lite"/>
    </source>
</evidence>
<keyword evidence="11" id="KW-0539">Nucleus</keyword>
<keyword evidence="4" id="KW-0479">Metal-binding</keyword>
<evidence type="ECO:0000256" key="6">
    <source>
        <dbReference type="ARBA" id="ARBA00022771"/>
    </source>
</evidence>
<feature type="region of interest" description="Disordered" evidence="13">
    <location>
        <begin position="663"/>
        <end position="684"/>
    </location>
</feature>
<accession>A0AAE0SR59</accession>
<keyword evidence="6 12" id="KW-0863">Zinc-finger</keyword>
<dbReference type="SUPFAM" id="SSF57667">
    <property type="entry name" value="beta-beta-alpha zinc fingers"/>
    <property type="match status" value="5"/>
</dbReference>
<evidence type="ECO:0000313" key="15">
    <source>
        <dbReference type="EMBL" id="KAK3596661.1"/>
    </source>
</evidence>
<evidence type="ECO:0000256" key="9">
    <source>
        <dbReference type="ARBA" id="ARBA00023125"/>
    </source>
</evidence>
<dbReference type="EMBL" id="JAEAOA010000434">
    <property type="protein sequence ID" value="KAK3596661.1"/>
    <property type="molecule type" value="Genomic_DNA"/>
</dbReference>
<organism evidence="15 16">
    <name type="scientific">Potamilus streckersoni</name>
    <dbReference type="NCBI Taxonomy" id="2493646"/>
    <lineage>
        <taxon>Eukaryota</taxon>
        <taxon>Metazoa</taxon>
        <taxon>Spiralia</taxon>
        <taxon>Lophotrochozoa</taxon>
        <taxon>Mollusca</taxon>
        <taxon>Bivalvia</taxon>
        <taxon>Autobranchia</taxon>
        <taxon>Heteroconchia</taxon>
        <taxon>Palaeoheterodonta</taxon>
        <taxon>Unionida</taxon>
        <taxon>Unionoidea</taxon>
        <taxon>Unionidae</taxon>
        <taxon>Ambleminae</taxon>
        <taxon>Lampsilini</taxon>
        <taxon>Potamilus</taxon>
    </lineage>
</organism>
<evidence type="ECO:0000256" key="8">
    <source>
        <dbReference type="ARBA" id="ARBA00023015"/>
    </source>
</evidence>
<dbReference type="SMART" id="SM00355">
    <property type="entry name" value="ZnF_C2H2"/>
    <property type="match status" value="10"/>
</dbReference>
<keyword evidence="10" id="KW-0804">Transcription</keyword>
<evidence type="ECO:0000256" key="3">
    <source>
        <dbReference type="ARBA" id="ARBA00006991"/>
    </source>
</evidence>
<dbReference type="GO" id="GO:0008270">
    <property type="term" value="F:zinc ion binding"/>
    <property type="evidence" value="ECO:0007669"/>
    <property type="project" value="UniProtKB-KW"/>
</dbReference>
<sequence>MESVTITPAKVVSIAEANEGAGDGKAHYVTVKGPDDTMQVIMLTFNDADNVDGSDEQLCTVTNIEPEPEEQLQQNNFSAVPNMDKGIQTESMFSLKDPSIVSSIVGSRIKASNPDATQSVINGIFTCGLCAKVYRNKFSWQSHLQTHAGKDILMCGICGRFFSDKSVLAYHLENHSVHTRKNSKSLKNRDTEITLRVGRVVMPGDDVMKKEVPEPTSFVNTPSISEEAEITSAEDLIDGTTYVYACNICGQQYNTKVECEHHLRVHGEISFAEEEDEKHLQNQTGEDFGKEKKNSTQDLLKTSASKPLAFSSSTSFIYACNVCGKQYTNKSNCKRHMRIHTGEEKTFECTHCHKKFAMKYELRMHSRIHTGEKPFECAVCGKTFVERGNWKRHTKIHQREQEDAPYRCALCSKGFFYAEKLQVHLQIHSGQRPYVCTVCGREAKKIGDMYRHLRTHTGEKPYECQVCGKGFTQNGNLKDHMKTHTGPKVLHCSKCGEQFFRKVHLQEHMKKMHRQKPLSIDIKDADGEKENSNNDDEEIWTAIDGLEEVEEDDKITLKWVNQVAAMVNKMAGNKLGKQISLKVSKSGGESVKVVNLRRISVKRSAEKTSGNEEVKAKDDDAAVHKKTRTDDISDKVTKMNTDEIEAAKKENPKEDNTTCDIATKLEEDESDKAVEKMEVDNVTN</sequence>
<protein>
    <recommendedName>
        <fullName evidence="14">C2H2-type domain-containing protein</fullName>
    </recommendedName>
</protein>
<comment type="subcellular location">
    <subcellularLocation>
        <location evidence="2">Nucleus</location>
    </subcellularLocation>
</comment>
<feature type="domain" description="C2H2-type" evidence="14">
    <location>
        <begin position="318"/>
        <end position="345"/>
    </location>
</feature>
<feature type="domain" description="C2H2-type" evidence="14">
    <location>
        <begin position="462"/>
        <end position="489"/>
    </location>
</feature>
<evidence type="ECO:0000256" key="10">
    <source>
        <dbReference type="ARBA" id="ARBA00023163"/>
    </source>
</evidence>
<feature type="region of interest" description="Disordered" evidence="13">
    <location>
        <begin position="274"/>
        <end position="295"/>
    </location>
</feature>
<dbReference type="InterPro" id="IPR036236">
    <property type="entry name" value="Znf_C2H2_sf"/>
</dbReference>
<feature type="domain" description="C2H2-type" evidence="14">
    <location>
        <begin position="347"/>
        <end position="374"/>
    </location>
</feature>
<comment type="function">
    <text evidence="1">May be involved in transcriptional regulation.</text>
</comment>
<dbReference type="FunFam" id="3.30.160.60:FF:002110">
    <property type="entry name" value="Zinc finger protein 1053"/>
    <property type="match status" value="1"/>
</dbReference>
<dbReference type="FunFam" id="3.30.160.60:FF:000624">
    <property type="entry name" value="zinc finger protein 697"/>
    <property type="match status" value="1"/>
</dbReference>
<comment type="similarity">
    <text evidence="3">Belongs to the krueppel C2H2-type zinc-finger protein family.</text>
</comment>
<feature type="region of interest" description="Disordered" evidence="13">
    <location>
        <begin position="604"/>
        <end position="638"/>
    </location>
</feature>
<dbReference type="AlphaFoldDB" id="A0AAE0SR59"/>
<reference evidence="15" key="3">
    <citation type="submission" date="2023-05" db="EMBL/GenBank/DDBJ databases">
        <authorList>
            <person name="Smith C.H."/>
        </authorList>
    </citation>
    <scope>NUCLEOTIDE SEQUENCE</scope>
    <source>
        <strain evidence="15">CHS0354</strain>
        <tissue evidence="15">Mantle</tissue>
    </source>
</reference>
<feature type="domain" description="C2H2-type" evidence="14">
    <location>
        <begin position="375"/>
        <end position="402"/>
    </location>
</feature>
<evidence type="ECO:0000313" key="16">
    <source>
        <dbReference type="Proteomes" id="UP001195483"/>
    </source>
</evidence>
<evidence type="ECO:0000256" key="1">
    <source>
        <dbReference type="ARBA" id="ARBA00003767"/>
    </source>
</evidence>
<dbReference type="FunFam" id="3.30.160.60:FF:001506">
    <property type="entry name" value="Zinc finger protein"/>
    <property type="match status" value="1"/>
</dbReference>
<keyword evidence="16" id="KW-1185">Reference proteome</keyword>
<proteinExistence type="inferred from homology"/>
<comment type="caution">
    <text evidence="15">The sequence shown here is derived from an EMBL/GenBank/DDBJ whole genome shotgun (WGS) entry which is preliminary data.</text>
</comment>
<feature type="domain" description="C2H2-type" evidence="14">
    <location>
        <begin position="125"/>
        <end position="152"/>
    </location>
</feature>